<name>A0A109W5I9_9BACT</name>
<sequence length="77" mass="8614">MIDEKERTTIQPDISRIGEVAQQVLHDAPIVLRAVYLLDKDFLIFAIPSSGPVFIGPVETKGEITIRIVQVALQRPF</sequence>
<keyword evidence="2" id="KW-1185">Reference proteome</keyword>
<protein>
    <submittedName>
        <fullName evidence="1">Uncharacterized protein</fullName>
    </submittedName>
</protein>
<organism evidence="1 2">
    <name type="scientific">Desulfomicrobium orale DSM 12838</name>
    <dbReference type="NCBI Taxonomy" id="888061"/>
    <lineage>
        <taxon>Bacteria</taxon>
        <taxon>Pseudomonadati</taxon>
        <taxon>Thermodesulfobacteriota</taxon>
        <taxon>Desulfovibrionia</taxon>
        <taxon>Desulfovibrionales</taxon>
        <taxon>Desulfomicrobiaceae</taxon>
        <taxon>Desulfomicrobium</taxon>
    </lineage>
</organism>
<dbReference type="EMBL" id="CP014230">
    <property type="protein sequence ID" value="AMD92090.1"/>
    <property type="molecule type" value="Genomic_DNA"/>
</dbReference>
<gene>
    <name evidence="1" type="ORF">AXF15_02525</name>
</gene>
<dbReference type="KEGG" id="doa:AXF15_02525"/>
<accession>A0A109W5I9</accession>
<proteinExistence type="predicted"/>
<evidence type="ECO:0000313" key="1">
    <source>
        <dbReference type="EMBL" id="AMD92090.1"/>
    </source>
</evidence>
<reference evidence="2" key="1">
    <citation type="submission" date="2016-02" db="EMBL/GenBank/DDBJ databases">
        <authorList>
            <person name="Holder M.E."/>
            <person name="Ajami N.J."/>
            <person name="Petrosino J.F."/>
        </authorList>
    </citation>
    <scope>NUCLEOTIDE SEQUENCE [LARGE SCALE GENOMIC DNA]</scope>
    <source>
        <strain evidence="2">DSM 12838</strain>
    </source>
</reference>
<dbReference type="Proteomes" id="UP000063964">
    <property type="component" value="Chromosome"/>
</dbReference>
<dbReference type="AlphaFoldDB" id="A0A109W5I9"/>
<evidence type="ECO:0000313" key="2">
    <source>
        <dbReference type="Proteomes" id="UP000063964"/>
    </source>
</evidence>